<name>A0A167GRG3_CALVF</name>
<protein>
    <recommendedName>
        <fullName evidence="3">SGNH hydrolase</fullName>
    </recommendedName>
</protein>
<sequence length="373" mass="42169">MTVLSSLRQRPVRTFLLVWTALALCSLVFLEPSQLFYAADGTLLFPSFPSLPEPQPPCEPYTKPGTLHLNPDQPHLTTYTPFDASCQPNNTLLQHWRDGVPVDEFRNTSVLLLGDSVDRGWVNYTCTAGKDAGAVLRMSALNDSLSTRPKNENGGNPRTCAHGALGLEVSFYHFCGLTDADIWRDKPDPCNRPGPFHERWKLFLRWASSLDKPPDIVVIQSGLWDLAAFDRNLYLTMDHDTDLKGLTDEFIASWIGNMTDMVHRVKEAFPRTSIYYRIVHQTKKNGDTWFRPTGNYKTKHGKAFRPLRVQQVQDAQKYVVEQEQLHLLPFGDLVGGQLDAVLQDAIHPNDVGNALLTKMVLEALWRERQTIIG</sequence>
<dbReference type="EMBL" id="KV417333">
    <property type="protein sequence ID" value="KZO90831.1"/>
    <property type="molecule type" value="Genomic_DNA"/>
</dbReference>
<organism evidence="1 2">
    <name type="scientific">Calocera viscosa (strain TUFC12733)</name>
    <dbReference type="NCBI Taxonomy" id="1330018"/>
    <lineage>
        <taxon>Eukaryota</taxon>
        <taxon>Fungi</taxon>
        <taxon>Dikarya</taxon>
        <taxon>Basidiomycota</taxon>
        <taxon>Agaricomycotina</taxon>
        <taxon>Dacrymycetes</taxon>
        <taxon>Dacrymycetales</taxon>
        <taxon>Dacrymycetaceae</taxon>
        <taxon>Calocera</taxon>
    </lineage>
</organism>
<dbReference type="Proteomes" id="UP000076738">
    <property type="component" value="Unassembled WGS sequence"/>
</dbReference>
<reference evidence="1 2" key="1">
    <citation type="journal article" date="2016" name="Mol. Biol. Evol.">
        <title>Comparative Genomics of Early-Diverging Mushroom-Forming Fungi Provides Insights into the Origins of Lignocellulose Decay Capabilities.</title>
        <authorList>
            <person name="Nagy L.G."/>
            <person name="Riley R."/>
            <person name="Tritt A."/>
            <person name="Adam C."/>
            <person name="Daum C."/>
            <person name="Floudas D."/>
            <person name="Sun H."/>
            <person name="Yadav J.S."/>
            <person name="Pangilinan J."/>
            <person name="Larsson K.H."/>
            <person name="Matsuura K."/>
            <person name="Barry K."/>
            <person name="Labutti K."/>
            <person name="Kuo R."/>
            <person name="Ohm R.A."/>
            <person name="Bhattacharya S.S."/>
            <person name="Shirouzu T."/>
            <person name="Yoshinaga Y."/>
            <person name="Martin F.M."/>
            <person name="Grigoriev I.V."/>
            <person name="Hibbett D.S."/>
        </authorList>
    </citation>
    <scope>NUCLEOTIDE SEQUENCE [LARGE SCALE GENOMIC DNA]</scope>
    <source>
        <strain evidence="1 2">TUFC12733</strain>
    </source>
</reference>
<dbReference type="OrthoDB" id="2588793at2759"/>
<dbReference type="Gene3D" id="3.40.50.1110">
    <property type="entry name" value="SGNH hydrolase"/>
    <property type="match status" value="1"/>
</dbReference>
<dbReference type="SUPFAM" id="SSF52266">
    <property type="entry name" value="SGNH hydrolase"/>
    <property type="match status" value="1"/>
</dbReference>
<dbReference type="CDD" id="cd00229">
    <property type="entry name" value="SGNH_hydrolase"/>
    <property type="match status" value="1"/>
</dbReference>
<evidence type="ECO:0000313" key="1">
    <source>
        <dbReference type="EMBL" id="KZO90831.1"/>
    </source>
</evidence>
<accession>A0A167GRG3</accession>
<evidence type="ECO:0000313" key="2">
    <source>
        <dbReference type="Proteomes" id="UP000076738"/>
    </source>
</evidence>
<evidence type="ECO:0008006" key="3">
    <source>
        <dbReference type="Google" id="ProtNLM"/>
    </source>
</evidence>
<gene>
    <name evidence="1" type="ORF">CALVIDRAFT_558449</name>
</gene>
<dbReference type="AlphaFoldDB" id="A0A167GRG3"/>
<keyword evidence="2" id="KW-1185">Reference proteome</keyword>
<dbReference type="InterPro" id="IPR036514">
    <property type="entry name" value="SGNH_hydro_sf"/>
</dbReference>
<proteinExistence type="predicted"/>